<gene>
    <name evidence="1" type="ORF">QFC19_005939</name>
</gene>
<evidence type="ECO:0000313" key="1">
    <source>
        <dbReference type="EMBL" id="KAJ9099514.1"/>
    </source>
</evidence>
<protein>
    <submittedName>
        <fullName evidence="1">Uncharacterized protein</fullName>
    </submittedName>
</protein>
<name>A0ACC2VK45_9TREE</name>
<evidence type="ECO:0000313" key="2">
    <source>
        <dbReference type="Proteomes" id="UP001241377"/>
    </source>
</evidence>
<keyword evidence="2" id="KW-1185">Reference proteome</keyword>
<proteinExistence type="predicted"/>
<comment type="caution">
    <text evidence="1">The sequence shown here is derived from an EMBL/GenBank/DDBJ whole genome shotgun (WGS) entry which is preliminary data.</text>
</comment>
<dbReference type="Proteomes" id="UP001241377">
    <property type="component" value="Unassembled WGS sequence"/>
</dbReference>
<accession>A0ACC2VK45</accession>
<sequence>MSRSDKSLTSPSSTAGLAATKLKLRLQLALYKLQQQKRQSPRRQFALNTSFTSTPRTGKNIPTKPKQKTKPKDNANANPSVNINLKTVTTPSLSSIAGDRKLRLFAIKSSSSHYNPQQLAPLVPSNVALPQPKGLLRSPLPSINKILKTPLKNSSRRFVERIHADDTTIDEDDENQTRVQYSSSPVRDNYTLGTPNSFSVARSLLQLGSGYYN</sequence>
<organism evidence="1 2">
    <name type="scientific">Naganishia cerealis</name>
    <dbReference type="NCBI Taxonomy" id="610337"/>
    <lineage>
        <taxon>Eukaryota</taxon>
        <taxon>Fungi</taxon>
        <taxon>Dikarya</taxon>
        <taxon>Basidiomycota</taxon>
        <taxon>Agaricomycotina</taxon>
        <taxon>Tremellomycetes</taxon>
        <taxon>Filobasidiales</taxon>
        <taxon>Filobasidiaceae</taxon>
        <taxon>Naganishia</taxon>
    </lineage>
</organism>
<reference evidence="1" key="1">
    <citation type="submission" date="2023-04" db="EMBL/GenBank/DDBJ databases">
        <title>Draft Genome sequencing of Naganishia species isolated from polar environments using Oxford Nanopore Technology.</title>
        <authorList>
            <person name="Leo P."/>
            <person name="Venkateswaran K."/>
        </authorList>
    </citation>
    <scope>NUCLEOTIDE SEQUENCE</scope>
    <source>
        <strain evidence="1">MNA-CCFEE 5261</strain>
    </source>
</reference>
<dbReference type="EMBL" id="JASBWR010000069">
    <property type="protein sequence ID" value="KAJ9099514.1"/>
    <property type="molecule type" value="Genomic_DNA"/>
</dbReference>